<dbReference type="OrthoDB" id="658938at2"/>
<dbReference type="EMBL" id="VBSN01000038">
    <property type="protein sequence ID" value="KAA6439400.1"/>
    <property type="molecule type" value="Genomic_DNA"/>
</dbReference>
<dbReference type="RefSeq" id="WP_139012650.1">
    <property type="nucleotide sequence ID" value="NZ_VBSN01000038.1"/>
</dbReference>
<evidence type="ECO:0000313" key="2">
    <source>
        <dbReference type="Proteomes" id="UP000323994"/>
    </source>
</evidence>
<sequence>MSAKVTKTVLKEYFRSGKRPNEEQFHQLIDSSYNEDVTYTSFVSGYHVLVSSEEARIIRRQGGDTMLVPVFKNLNGQITRVYNYSLPACNLGAGLQLSRIEWNLQLPPMGPLEVVESESPPTRKTIHLEIGIRMEIFNGYEKIISENLEIKTGRQAIEVKFDPKPQENWRGLSVDIVFDYNIKVPIPFPSSFYQSEAYNKLLLIGFGGLGFTFSSR</sequence>
<reference evidence="1 2" key="1">
    <citation type="submission" date="2019-05" db="EMBL/GenBank/DDBJ databases">
        <authorList>
            <person name="Qu J.-H."/>
        </authorList>
    </citation>
    <scope>NUCLEOTIDE SEQUENCE [LARGE SCALE GENOMIC DNA]</scope>
    <source>
        <strain evidence="1 2">NS28</strain>
    </source>
</reference>
<name>A0A5M8QWG8_9BACT</name>
<evidence type="ECO:0000313" key="1">
    <source>
        <dbReference type="EMBL" id="KAA6439400.1"/>
    </source>
</evidence>
<keyword evidence="2" id="KW-1185">Reference proteome</keyword>
<organism evidence="1 2">
    <name type="scientific">Dyadobacter flavalbus</name>
    <dbReference type="NCBI Taxonomy" id="2579942"/>
    <lineage>
        <taxon>Bacteria</taxon>
        <taxon>Pseudomonadati</taxon>
        <taxon>Bacteroidota</taxon>
        <taxon>Cytophagia</taxon>
        <taxon>Cytophagales</taxon>
        <taxon>Spirosomataceae</taxon>
        <taxon>Dyadobacter</taxon>
    </lineage>
</organism>
<dbReference type="Proteomes" id="UP000323994">
    <property type="component" value="Unassembled WGS sequence"/>
</dbReference>
<proteinExistence type="predicted"/>
<protein>
    <submittedName>
        <fullName evidence="1">Uncharacterized protein</fullName>
    </submittedName>
</protein>
<dbReference type="AlphaFoldDB" id="A0A5M8QWG8"/>
<gene>
    <name evidence="1" type="ORF">FEM33_14165</name>
</gene>
<accession>A0A5M8QWG8</accession>
<comment type="caution">
    <text evidence="1">The sequence shown here is derived from an EMBL/GenBank/DDBJ whole genome shotgun (WGS) entry which is preliminary data.</text>
</comment>